<dbReference type="GeneID" id="38279006"/>
<gene>
    <name evidence="2" type="primary">orf121</name>
</gene>
<dbReference type="InterPro" id="IPR013597">
    <property type="entry name" value="Mat_intron_G2"/>
</dbReference>
<protein>
    <recommendedName>
        <fullName evidence="1">Reverse transcriptase domain-containing protein</fullName>
    </recommendedName>
</protein>
<feature type="domain" description="Reverse transcriptase" evidence="1">
    <location>
        <begin position="1"/>
        <end position="51"/>
    </location>
</feature>
<dbReference type="InterPro" id="IPR043502">
    <property type="entry name" value="DNA/RNA_pol_sf"/>
</dbReference>
<reference evidence="2" key="2">
    <citation type="journal article" date="2019" name="Mol. Phylogenet. Evol.">
        <title>Reassessment of the classification of bryopsidales (chlorophyta) based on chloroplast phylogenomic analyses.</title>
        <authorList>
            <person name="Cremen M.C."/>
            <person name="Leliaert F."/>
            <person name="West J."/>
            <person name="Lam D.W."/>
            <person name="Shimada S."/>
            <person name="Lopez-Bautista J.M."/>
            <person name="Verbruggen H."/>
        </authorList>
    </citation>
    <scope>NUCLEOTIDE SEQUENCE</scope>
</reference>
<dbReference type="Pfam" id="PF08388">
    <property type="entry name" value="GIIM"/>
    <property type="match status" value="1"/>
</dbReference>
<dbReference type="AlphaFoldDB" id="A0A386B0A6"/>
<dbReference type="SUPFAM" id="SSF56672">
    <property type="entry name" value="DNA/RNA polymerases"/>
    <property type="match status" value="1"/>
</dbReference>
<dbReference type="PROSITE" id="PS50878">
    <property type="entry name" value="RT_POL"/>
    <property type="match status" value="1"/>
</dbReference>
<keyword evidence="2" id="KW-0934">Plastid</keyword>
<reference evidence="2" key="1">
    <citation type="submission" date="2018-07" db="EMBL/GenBank/DDBJ databases">
        <authorList>
            <person name="Quirk P.G."/>
            <person name="Krulwich T.A."/>
        </authorList>
    </citation>
    <scope>NUCLEOTIDE SEQUENCE</scope>
</reference>
<dbReference type="RefSeq" id="YP_009519122.1">
    <property type="nucleotide sequence ID" value="NC_039523.1"/>
</dbReference>
<evidence type="ECO:0000313" key="2">
    <source>
        <dbReference type="EMBL" id="AYC65136.1"/>
    </source>
</evidence>
<accession>A0A386B0A6</accession>
<keyword evidence="2" id="KW-0150">Chloroplast</keyword>
<sequence length="121" mass="14331">MVFFTPTLEDAHNSIKGLKQFLISRGLTINEKKTKITDMEYESFKFVGYEFKKIIRRNRKIPRTYVSIPKKSIRSIKQRIREIPDDNKNTGISLRKSNQTLRGWANFYSHAFDKDLVYPNL</sequence>
<proteinExistence type="predicted"/>
<dbReference type="EMBL" id="MH591106">
    <property type="protein sequence ID" value="AYC65136.1"/>
    <property type="molecule type" value="Genomic_DNA"/>
</dbReference>
<name>A0A386B0A6_9CHLO</name>
<geneLocation type="chloroplast" evidence="2"/>
<dbReference type="InterPro" id="IPR000477">
    <property type="entry name" value="RT_dom"/>
</dbReference>
<organism evidence="2">
    <name type="scientific">Caulerpa verticillata</name>
    <dbReference type="NCBI Taxonomy" id="177082"/>
    <lineage>
        <taxon>Eukaryota</taxon>
        <taxon>Viridiplantae</taxon>
        <taxon>Chlorophyta</taxon>
        <taxon>core chlorophytes</taxon>
        <taxon>Ulvophyceae</taxon>
        <taxon>TCBD clade</taxon>
        <taxon>Bryopsidales</taxon>
        <taxon>Halimedineae</taxon>
        <taxon>Caulerpaceae</taxon>
        <taxon>Caulerpa</taxon>
    </lineage>
</organism>
<evidence type="ECO:0000259" key="1">
    <source>
        <dbReference type="PROSITE" id="PS50878"/>
    </source>
</evidence>